<evidence type="ECO:0000313" key="1">
    <source>
        <dbReference type="EMBL" id="MBY6365195.1"/>
    </source>
</evidence>
<gene>
    <name evidence="1" type="ORF">HQ603_00355</name>
</gene>
<sequence length="60" mass="6471">MADRNLLTLDSALAARAAALTPNATIVPTHYEGWSHFTEGADDLVARFREAGLADRLVFA</sequence>
<keyword evidence="2" id="KW-1185">Reference proteome</keyword>
<name>A0ABS7NYP4_9NOCA</name>
<comment type="caution">
    <text evidence="1">The sequence shown here is derived from an EMBL/GenBank/DDBJ whole genome shotgun (WGS) entry which is preliminary data.</text>
</comment>
<dbReference type="EMBL" id="JABUBU010000001">
    <property type="protein sequence ID" value="MBY6365195.1"/>
    <property type="molecule type" value="Genomic_DNA"/>
</dbReference>
<organism evidence="1 2">
    <name type="scientific">Rhodococcoides corynebacterioides</name>
    <dbReference type="NCBI Taxonomy" id="53972"/>
    <lineage>
        <taxon>Bacteria</taxon>
        <taxon>Bacillati</taxon>
        <taxon>Actinomycetota</taxon>
        <taxon>Actinomycetes</taxon>
        <taxon>Mycobacteriales</taxon>
        <taxon>Nocardiaceae</taxon>
        <taxon>Rhodococcoides</taxon>
    </lineage>
</organism>
<proteinExistence type="predicted"/>
<protein>
    <recommendedName>
        <fullName evidence="3">MBL fold metallo-hydrolase</fullName>
    </recommendedName>
</protein>
<dbReference type="InterPro" id="IPR036866">
    <property type="entry name" value="RibonucZ/Hydroxyglut_hydro"/>
</dbReference>
<evidence type="ECO:0000313" key="2">
    <source>
        <dbReference type="Proteomes" id="UP000825228"/>
    </source>
</evidence>
<evidence type="ECO:0008006" key="3">
    <source>
        <dbReference type="Google" id="ProtNLM"/>
    </source>
</evidence>
<reference evidence="1 2" key="1">
    <citation type="submission" date="2020-06" db="EMBL/GenBank/DDBJ databases">
        <title>Taxonomy, biology and ecology of Rhodococcus bacteria occurring in California pistachio and other woody hosts as revealed by genome sequence analyses.</title>
        <authorList>
            <person name="Gai Y."/>
            <person name="Riely B."/>
        </authorList>
    </citation>
    <scope>NUCLEOTIDE SEQUENCE [LARGE SCALE GENOMIC DNA]</scope>
    <source>
        <strain evidence="1 2">BP-281</strain>
    </source>
</reference>
<dbReference type="Proteomes" id="UP000825228">
    <property type="component" value="Unassembled WGS sequence"/>
</dbReference>
<dbReference type="RefSeq" id="WP_222682432.1">
    <property type="nucleotide sequence ID" value="NZ_JABUBT010000002.1"/>
</dbReference>
<accession>A0ABS7NYP4</accession>
<dbReference type="Gene3D" id="3.60.15.10">
    <property type="entry name" value="Ribonuclease Z/Hydroxyacylglutathione hydrolase-like"/>
    <property type="match status" value="1"/>
</dbReference>